<proteinExistence type="predicted"/>
<protein>
    <submittedName>
        <fullName evidence="1">Uncharacterized protein</fullName>
    </submittedName>
</protein>
<evidence type="ECO:0000313" key="1">
    <source>
        <dbReference type="EMBL" id="DAE27861.1"/>
    </source>
</evidence>
<accession>A0A8S5R9X4</accession>
<sequence length="29" mass="3288">MQKVYIMLSRTVANGLEVGVNCNIRFICD</sequence>
<name>A0A8S5R9X4_9VIRU</name>
<dbReference type="EMBL" id="BK015846">
    <property type="protein sequence ID" value="DAE27861.1"/>
    <property type="molecule type" value="Genomic_DNA"/>
</dbReference>
<organism evidence="1">
    <name type="scientific">virus sp. ctDYl1</name>
    <dbReference type="NCBI Taxonomy" id="2826795"/>
    <lineage>
        <taxon>Viruses</taxon>
    </lineage>
</organism>
<reference evidence="1" key="1">
    <citation type="journal article" date="2021" name="Proc. Natl. Acad. Sci. U.S.A.">
        <title>A Catalog of Tens of Thousands of Viruses from Human Metagenomes Reveals Hidden Associations with Chronic Diseases.</title>
        <authorList>
            <person name="Tisza M.J."/>
            <person name="Buck C.B."/>
        </authorList>
    </citation>
    <scope>NUCLEOTIDE SEQUENCE</scope>
    <source>
        <strain evidence="1">CtDYl1</strain>
    </source>
</reference>